<dbReference type="PANTHER" id="PTHR43585">
    <property type="entry name" value="FUMIPYRROLE BIOSYNTHESIS PROTEIN C"/>
    <property type="match status" value="1"/>
</dbReference>
<comment type="caution">
    <text evidence="6">The sequence shown here is derived from an EMBL/GenBank/DDBJ whole genome shotgun (WGS) entry which is preliminary data.</text>
</comment>
<dbReference type="PANTHER" id="PTHR43585:SF2">
    <property type="entry name" value="ATP-GRASP ENZYME FSQD"/>
    <property type="match status" value="1"/>
</dbReference>
<dbReference type="InterPro" id="IPR011761">
    <property type="entry name" value="ATP-grasp"/>
</dbReference>
<evidence type="ECO:0000256" key="3">
    <source>
        <dbReference type="ARBA" id="ARBA00022840"/>
    </source>
</evidence>
<dbReference type="EMBL" id="BONY01000030">
    <property type="protein sequence ID" value="GIH06774.1"/>
    <property type="molecule type" value="Genomic_DNA"/>
</dbReference>
<dbReference type="Gene3D" id="3.30.470.20">
    <property type="entry name" value="ATP-grasp fold, B domain"/>
    <property type="match status" value="1"/>
</dbReference>
<accession>A0A8J3VGW5</accession>
<evidence type="ECO:0000256" key="4">
    <source>
        <dbReference type="PROSITE-ProRule" id="PRU00409"/>
    </source>
</evidence>
<dbReference type="InterPro" id="IPR052032">
    <property type="entry name" value="ATP-dep_AA_Ligase"/>
</dbReference>
<proteinExistence type="predicted"/>
<protein>
    <recommendedName>
        <fullName evidence="5">ATP-grasp domain-containing protein</fullName>
    </recommendedName>
</protein>
<sequence length="416" mass="44832">MVGPDHQALEAIQKHDVEVTALLGGNAKDIGLPIPPGRTRLVFTDDPKSIDSALNCLYRNGLETFDAVYAHDDTTVMTAAVLGQVLGARAIHPRTAALFRDKFLQKQVLAAAGIIVARSELIEDIRDLPAGWELPFAKAVVKPVAGQATQTTYAVTSTAEVRRISRECKAKAIPSRTFVVEEFVEGEEWFADGVVSDGRVRFVSLGRYAKNCLDAVAEHSPVRTLCLDPVTDKAFYDLAGPVVNQALATLGLGYGVFHMELFYDGARLAFSECAARRGGGPISDQVRHKFGVDLAALSVLSQLQPIGDIAVEPVEGSIGSAFLPTVEGTLLDHPSVADLLAQPDVINARIFVPKGLRAAPTGGNTFGRMGEFTVHTKSWEEMVRRLDEVSAWFAANTKVLPLTSTMRELRSLNLGG</sequence>
<dbReference type="GO" id="GO:0016874">
    <property type="term" value="F:ligase activity"/>
    <property type="evidence" value="ECO:0007669"/>
    <property type="project" value="UniProtKB-KW"/>
</dbReference>
<evidence type="ECO:0000313" key="6">
    <source>
        <dbReference type="EMBL" id="GIH06774.1"/>
    </source>
</evidence>
<reference evidence="6" key="1">
    <citation type="submission" date="2021-01" db="EMBL/GenBank/DDBJ databases">
        <title>Whole genome shotgun sequence of Rhizocola hellebori NBRC 109834.</title>
        <authorList>
            <person name="Komaki H."/>
            <person name="Tamura T."/>
        </authorList>
    </citation>
    <scope>NUCLEOTIDE SEQUENCE</scope>
    <source>
        <strain evidence="6">NBRC 109834</strain>
    </source>
</reference>
<name>A0A8J3VGW5_9ACTN</name>
<gene>
    <name evidence="6" type="ORF">Rhe02_48410</name>
</gene>
<evidence type="ECO:0000256" key="1">
    <source>
        <dbReference type="ARBA" id="ARBA00022598"/>
    </source>
</evidence>
<dbReference type="RefSeq" id="WP_203910584.1">
    <property type="nucleotide sequence ID" value="NZ_BONY01000030.1"/>
</dbReference>
<keyword evidence="7" id="KW-1185">Reference proteome</keyword>
<dbReference type="Proteomes" id="UP000612899">
    <property type="component" value="Unassembled WGS sequence"/>
</dbReference>
<keyword evidence="2 4" id="KW-0547">Nucleotide-binding</keyword>
<evidence type="ECO:0000313" key="7">
    <source>
        <dbReference type="Proteomes" id="UP000612899"/>
    </source>
</evidence>
<dbReference type="GO" id="GO:0046872">
    <property type="term" value="F:metal ion binding"/>
    <property type="evidence" value="ECO:0007669"/>
    <property type="project" value="InterPro"/>
</dbReference>
<organism evidence="6 7">
    <name type="scientific">Rhizocola hellebori</name>
    <dbReference type="NCBI Taxonomy" id="1392758"/>
    <lineage>
        <taxon>Bacteria</taxon>
        <taxon>Bacillati</taxon>
        <taxon>Actinomycetota</taxon>
        <taxon>Actinomycetes</taxon>
        <taxon>Micromonosporales</taxon>
        <taxon>Micromonosporaceae</taxon>
        <taxon>Rhizocola</taxon>
    </lineage>
</organism>
<dbReference type="SUPFAM" id="SSF56059">
    <property type="entry name" value="Glutathione synthetase ATP-binding domain-like"/>
    <property type="match status" value="1"/>
</dbReference>
<evidence type="ECO:0000256" key="2">
    <source>
        <dbReference type="ARBA" id="ARBA00022741"/>
    </source>
</evidence>
<dbReference type="PROSITE" id="PS50975">
    <property type="entry name" value="ATP_GRASP"/>
    <property type="match status" value="1"/>
</dbReference>
<keyword evidence="1" id="KW-0436">Ligase</keyword>
<dbReference type="GO" id="GO:0005524">
    <property type="term" value="F:ATP binding"/>
    <property type="evidence" value="ECO:0007669"/>
    <property type="project" value="UniProtKB-UniRule"/>
</dbReference>
<dbReference type="AlphaFoldDB" id="A0A8J3VGW5"/>
<evidence type="ECO:0000259" key="5">
    <source>
        <dbReference type="PROSITE" id="PS50975"/>
    </source>
</evidence>
<dbReference type="Pfam" id="PF13535">
    <property type="entry name" value="ATP-grasp_4"/>
    <property type="match status" value="1"/>
</dbReference>
<keyword evidence="3 4" id="KW-0067">ATP-binding</keyword>
<feature type="domain" description="ATP-grasp" evidence="5">
    <location>
        <begin position="106"/>
        <end position="303"/>
    </location>
</feature>